<evidence type="ECO:0000313" key="3">
    <source>
        <dbReference type="Proteomes" id="UP000254701"/>
    </source>
</evidence>
<feature type="region of interest" description="Disordered" evidence="1">
    <location>
        <begin position="160"/>
        <end position="180"/>
    </location>
</feature>
<gene>
    <name evidence="2" type="primary">rnk_2</name>
    <name evidence="2" type="ORF">NCTC10684_01144</name>
</gene>
<name>A0A380WG89_AMIAI</name>
<keyword evidence="2" id="KW-0418">Kinase</keyword>
<dbReference type="RefSeq" id="WP_115730368.1">
    <property type="nucleotide sequence ID" value="NZ_BAAAVY010000010.1"/>
</dbReference>
<dbReference type="InterPro" id="IPR036953">
    <property type="entry name" value="GreA/GreB_C_sf"/>
</dbReference>
<evidence type="ECO:0000313" key="2">
    <source>
        <dbReference type="EMBL" id="SUU87940.1"/>
    </source>
</evidence>
<dbReference type="SUPFAM" id="SSF54534">
    <property type="entry name" value="FKBP-like"/>
    <property type="match status" value="1"/>
</dbReference>
<dbReference type="GO" id="GO:0003677">
    <property type="term" value="F:DNA binding"/>
    <property type="evidence" value="ECO:0007669"/>
    <property type="project" value="InterPro"/>
</dbReference>
<organism evidence="2 3">
    <name type="scientific">Aminobacter aminovorans</name>
    <name type="common">Chelatobacter heintzii</name>
    <dbReference type="NCBI Taxonomy" id="83263"/>
    <lineage>
        <taxon>Bacteria</taxon>
        <taxon>Pseudomonadati</taxon>
        <taxon>Pseudomonadota</taxon>
        <taxon>Alphaproteobacteria</taxon>
        <taxon>Hyphomicrobiales</taxon>
        <taxon>Phyllobacteriaceae</taxon>
        <taxon>Aminobacter</taxon>
    </lineage>
</organism>
<protein>
    <submittedName>
        <fullName evidence="2">Regulator of nucleoside diphosphate kinase</fullName>
    </submittedName>
</protein>
<dbReference type="Proteomes" id="UP000254701">
    <property type="component" value="Unassembled WGS sequence"/>
</dbReference>
<dbReference type="GO" id="GO:0016301">
    <property type="term" value="F:kinase activity"/>
    <property type="evidence" value="ECO:0007669"/>
    <property type="project" value="UniProtKB-KW"/>
</dbReference>
<dbReference type="AlphaFoldDB" id="A0A380WG89"/>
<keyword evidence="2" id="KW-0808">Transferase</keyword>
<dbReference type="Gene3D" id="3.10.50.30">
    <property type="entry name" value="Transcription elongation factor, GreA/GreB, C-terminal domain"/>
    <property type="match status" value="1"/>
</dbReference>
<dbReference type="OrthoDB" id="7873913at2"/>
<proteinExistence type="predicted"/>
<evidence type="ECO:0000256" key="1">
    <source>
        <dbReference type="SAM" id="MobiDB-lite"/>
    </source>
</evidence>
<sequence length="180" mass="19062">MSKCQLTTKDFAIVKTMLDRLAWSGGPLVALLRLKLASAQVVFSNEADADVVTLNSRVTFSVDGGAPHTRIVAHGPMDGMVGQIIPITVPRGLALLGLRKGQSISVDCGRGATETIRVEEIHYQPEAARPGIAAPEVRANPPERRFPVLVFSADEPQPLGVPGKIRHISTNGDDPGPSAA</sequence>
<dbReference type="EMBL" id="UFSM01000001">
    <property type="protein sequence ID" value="SUU87940.1"/>
    <property type="molecule type" value="Genomic_DNA"/>
</dbReference>
<reference evidence="2 3" key="1">
    <citation type="submission" date="2018-06" db="EMBL/GenBank/DDBJ databases">
        <authorList>
            <consortium name="Pathogen Informatics"/>
            <person name="Doyle S."/>
        </authorList>
    </citation>
    <scope>NUCLEOTIDE SEQUENCE [LARGE SCALE GENOMIC DNA]</scope>
    <source>
        <strain evidence="2 3">NCTC10684</strain>
    </source>
</reference>
<accession>A0A380WG89</accession>
<dbReference type="GO" id="GO:0032784">
    <property type="term" value="P:regulation of DNA-templated transcription elongation"/>
    <property type="evidence" value="ECO:0007669"/>
    <property type="project" value="InterPro"/>
</dbReference>